<keyword evidence="1" id="KW-0812">Transmembrane</keyword>
<dbReference type="SUPFAM" id="SSF48452">
    <property type="entry name" value="TPR-like"/>
    <property type="match status" value="1"/>
</dbReference>
<feature type="transmembrane region" description="Helical" evidence="1">
    <location>
        <begin position="337"/>
        <end position="355"/>
    </location>
</feature>
<dbReference type="InterPro" id="IPR011990">
    <property type="entry name" value="TPR-like_helical_dom_sf"/>
</dbReference>
<reference evidence="2 3" key="1">
    <citation type="journal article" date="2021" name="Sci. Rep.">
        <title>The distribution of antibiotic resistance genes in chicken gut microbiota commensals.</title>
        <authorList>
            <person name="Juricova H."/>
            <person name="Matiasovicova J."/>
            <person name="Kubasova T."/>
            <person name="Cejkova D."/>
            <person name="Rychlik I."/>
        </authorList>
    </citation>
    <scope>NUCLEOTIDE SEQUENCE [LARGE SCALE GENOMIC DNA]</scope>
    <source>
        <strain evidence="2 3">An819</strain>
    </source>
</reference>
<gene>
    <name evidence="2" type="ORF">H6B30_04940</name>
</gene>
<evidence type="ECO:0008006" key="4">
    <source>
        <dbReference type="Google" id="ProtNLM"/>
    </source>
</evidence>
<dbReference type="Gene3D" id="1.25.40.10">
    <property type="entry name" value="Tetratricopeptide repeat domain"/>
    <property type="match status" value="1"/>
</dbReference>
<name>A0A939B431_9BACT</name>
<accession>A0A939B431</accession>
<dbReference type="RefSeq" id="WP_205108504.1">
    <property type="nucleotide sequence ID" value="NZ_JACJJL010000006.1"/>
</dbReference>
<comment type="caution">
    <text evidence="2">The sequence shown here is derived from an EMBL/GenBank/DDBJ whole genome shotgun (WGS) entry which is preliminary data.</text>
</comment>
<dbReference type="Proteomes" id="UP000764045">
    <property type="component" value="Unassembled WGS sequence"/>
</dbReference>
<evidence type="ECO:0000313" key="2">
    <source>
        <dbReference type="EMBL" id="MBM6661105.1"/>
    </source>
</evidence>
<keyword evidence="1" id="KW-0472">Membrane</keyword>
<keyword evidence="3" id="KW-1185">Reference proteome</keyword>
<organism evidence="2 3">
    <name type="scientific">Marseilla massiliensis</name>
    <dbReference type="NCBI Taxonomy" id="1841864"/>
    <lineage>
        <taxon>Bacteria</taxon>
        <taxon>Pseudomonadati</taxon>
        <taxon>Bacteroidota</taxon>
        <taxon>Bacteroidia</taxon>
        <taxon>Bacteroidales</taxon>
        <taxon>Prevotellaceae</taxon>
        <taxon>Marseilla</taxon>
    </lineage>
</organism>
<evidence type="ECO:0000256" key="1">
    <source>
        <dbReference type="SAM" id="Phobius"/>
    </source>
</evidence>
<proteinExistence type="predicted"/>
<dbReference type="EMBL" id="JACJJL010000006">
    <property type="protein sequence ID" value="MBM6661105.1"/>
    <property type="molecule type" value="Genomic_DNA"/>
</dbReference>
<protein>
    <recommendedName>
        <fullName evidence="4">Tetratricopeptide repeat protein</fullName>
    </recommendedName>
</protein>
<dbReference type="AlphaFoldDB" id="A0A939B431"/>
<sequence length="551" mass="63066">MAADSLSEVSPDSAMVVLGSVERGLKAMDDDALWYYRLLRLKVRGKAYEAFSRADSTEAFAVLDHYRGRGDRHLLPQAYYYAGCVVRDIGNAPMAIDLFQQGMDAMADTTDLKLRSILNFQTGFLLFEQGVYAPAVNYFKESLRLERLRKDTAMMAYCYEKLAYTYEDGGVCDSALYYHRLAILCAKDSRDSVLYKRMVASMASYYVKSGMYGQADSCLAKYSPYIKEFDRIPFYGMKAIVCMNTGRYDEGYSYCKMMLDDGTVLSKQTACRLLIQYYLRQGAIEKVSKYVTLFSEYSDSLDRLTAKEVVSRMNASYNYNIYKIENAELKAGKLKTFAALWTLGLAVMGVVLLYVRHLNVSRRNNRERELRWISLQKEMQEISEANIKQKEEQIYKLALELEETKDRNAGQSKLLMQQKEKLEMLVSMAHQKRTICDTIKERLVTSSVYSMVHAAAKDGRVLSKSDWMEIDTFINELIPNFRNGLYCISEISEQDYRLCLLIRIGGLAGKDMAILLGRTDGAVSKAKRKLQERFLGDDHDKTTFEEFVTSL</sequence>
<evidence type="ECO:0000313" key="3">
    <source>
        <dbReference type="Proteomes" id="UP000764045"/>
    </source>
</evidence>
<keyword evidence="1" id="KW-1133">Transmembrane helix</keyword>